<comment type="caution">
    <text evidence="2">The sequence shown here is derived from an EMBL/GenBank/DDBJ whole genome shotgun (WGS) entry which is preliminary data.</text>
</comment>
<name>A0A327Z6B8_9ACTN</name>
<organism evidence="2 3">
    <name type="scientific">Actinoplanes lutulentus</name>
    <dbReference type="NCBI Taxonomy" id="1287878"/>
    <lineage>
        <taxon>Bacteria</taxon>
        <taxon>Bacillati</taxon>
        <taxon>Actinomycetota</taxon>
        <taxon>Actinomycetes</taxon>
        <taxon>Micromonosporales</taxon>
        <taxon>Micromonosporaceae</taxon>
        <taxon>Actinoplanes</taxon>
    </lineage>
</organism>
<feature type="compositionally biased region" description="Basic and acidic residues" evidence="1">
    <location>
        <begin position="369"/>
        <end position="382"/>
    </location>
</feature>
<keyword evidence="3" id="KW-1185">Reference proteome</keyword>
<dbReference type="AlphaFoldDB" id="A0A327Z6B8"/>
<feature type="region of interest" description="Disordered" evidence="1">
    <location>
        <begin position="365"/>
        <end position="387"/>
    </location>
</feature>
<gene>
    <name evidence="2" type="ORF">B0I29_120135</name>
</gene>
<dbReference type="Proteomes" id="UP000249341">
    <property type="component" value="Unassembled WGS sequence"/>
</dbReference>
<sequence>MRRLLNEHLAAQESIDDERERLTHVSTVMRYPLPLPGRNQPRQGVQLRLRLDEGVADRARAVSLQLPGQYLRAHRDYQARLLTDAVMTAIARQELITDEVLDGVMPLLRHGAALGLWRLTTAAISTRSELDVYRRADLSHSQRIAGIASGPAPRIEYVAAALREEDVAWHATYRSEAVQFLARKLLPASAEDVEDILFGQDTPEWDDFLLAMIYRSEFDDPMSGFRPPMHDFEGRGGSAVWRAKRCLERHDTLLWLRRSRKRGAPTTRVVHPPGWPLRSPDRWQSTVCPLGPLLPPIWSSHLDAGRVLDIGAVGRPVLWPTIEGPSGEAIPVPRFDVVTAAARGVHLDELIEMLLVDVADPASSGDAEAELKSEPDGDRVPADSDADIDLDDGVRLDGYIDEWESQPLSMTAHRAFNLGLIDAAERDAAVDHARIATQEHMQHVIASLVGEDDQLCSDLRAATDAPYLFAALARRGRRRLSITTSSWTWPVTSLAAVIADSSVPVRAVEYLAQLMRLRCKRRLERSMEQAARAAFDRFGYDPNSIL</sequence>
<protein>
    <submittedName>
        <fullName evidence="2">Uncharacterized protein</fullName>
    </submittedName>
</protein>
<evidence type="ECO:0000313" key="2">
    <source>
        <dbReference type="EMBL" id="RAK28367.1"/>
    </source>
</evidence>
<reference evidence="2 3" key="1">
    <citation type="submission" date="2018-06" db="EMBL/GenBank/DDBJ databases">
        <title>Genomic Encyclopedia of Type Strains, Phase III (KMG-III): the genomes of soil and plant-associated and newly described type strains.</title>
        <authorList>
            <person name="Whitman W."/>
        </authorList>
    </citation>
    <scope>NUCLEOTIDE SEQUENCE [LARGE SCALE GENOMIC DNA]</scope>
    <source>
        <strain evidence="2 3">CGMCC 4.7090</strain>
    </source>
</reference>
<accession>A0A327Z6B8</accession>
<proteinExistence type="predicted"/>
<evidence type="ECO:0000256" key="1">
    <source>
        <dbReference type="SAM" id="MobiDB-lite"/>
    </source>
</evidence>
<dbReference type="EMBL" id="QLMJ01000020">
    <property type="protein sequence ID" value="RAK28367.1"/>
    <property type="molecule type" value="Genomic_DNA"/>
</dbReference>
<evidence type="ECO:0000313" key="3">
    <source>
        <dbReference type="Proteomes" id="UP000249341"/>
    </source>
</evidence>